<reference evidence="2 3" key="1">
    <citation type="submission" date="2020-03" db="EMBL/GenBank/DDBJ databases">
        <title>Draft Genome Sequence of Cudoniella acicularis.</title>
        <authorList>
            <person name="Buettner E."/>
            <person name="Kellner H."/>
        </authorList>
    </citation>
    <scope>NUCLEOTIDE SEQUENCE [LARGE SCALE GENOMIC DNA]</scope>
    <source>
        <strain evidence="2 3">DSM 108380</strain>
    </source>
</reference>
<name>A0A8H4R7X9_9HELO</name>
<proteinExistence type="predicted"/>
<dbReference type="Proteomes" id="UP000566819">
    <property type="component" value="Unassembled WGS sequence"/>
</dbReference>
<evidence type="ECO:0000313" key="3">
    <source>
        <dbReference type="Proteomes" id="UP000566819"/>
    </source>
</evidence>
<dbReference type="EMBL" id="JAAMPI010001468">
    <property type="protein sequence ID" value="KAF4625085.1"/>
    <property type="molecule type" value="Genomic_DNA"/>
</dbReference>
<protein>
    <submittedName>
        <fullName evidence="2">Uncharacterized protein</fullName>
    </submittedName>
</protein>
<dbReference type="AlphaFoldDB" id="A0A8H4R7X9"/>
<gene>
    <name evidence="2" type="ORF">G7Y89_g13084</name>
</gene>
<evidence type="ECO:0000256" key="1">
    <source>
        <dbReference type="SAM" id="SignalP"/>
    </source>
</evidence>
<dbReference type="OrthoDB" id="10440484at2759"/>
<feature type="signal peptide" evidence="1">
    <location>
        <begin position="1"/>
        <end position="25"/>
    </location>
</feature>
<comment type="caution">
    <text evidence="2">The sequence shown here is derived from an EMBL/GenBank/DDBJ whole genome shotgun (WGS) entry which is preliminary data.</text>
</comment>
<keyword evidence="3" id="KW-1185">Reference proteome</keyword>
<feature type="chain" id="PRO_5034477223" evidence="1">
    <location>
        <begin position="26"/>
        <end position="248"/>
    </location>
</feature>
<accession>A0A8H4R7X9</accession>
<evidence type="ECO:0000313" key="2">
    <source>
        <dbReference type="EMBL" id="KAF4625085.1"/>
    </source>
</evidence>
<organism evidence="2 3">
    <name type="scientific">Cudoniella acicularis</name>
    <dbReference type="NCBI Taxonomy" id="354080"/>
    <lineage>
        <taxon>Eukaryota</taxon>
        <taxon>Fungi</taxon>
        <taxon>Dikarya</taxon>
        <taxon>Ascomycota</taxon>
        <taxon>Pezizomycotina</taxon>
        <taxon>Leotiomycetes</taxon>
        <taxon>Helotiales</taxon>
        <taxon>Tricladiaceae</taxon>
        <taxon>Cudoniella</taxon>
    </lineage>
</organism>
<keyword evidence="1" id="KW-0732">Signal</keyword>
<sequence length="248" mass="26192">MFPLNLKNTALAAATLLLLTSKASAGANETNILANCVSPTNSANLSSYEGGSAISVIFPGGDVFSADIPTLITIQGTYVGSAKNNYGTFNCFWENGTAFTAPDGALCNSVYVCSHAPVPSAQIDVQLTFGVNQVVIPGDINVTAMFATINDRKEATACNQNPIAIPGTDEECTIAYSCYGATTWLETNGTASTLISPVSSAVKQILYHDVKTCEYISDRTHQCTSYSIAKEPLSYILETGRINVTNLC</sequence>